<dbReference type="AlphaFoldDB" id="A0A2I3HGV7"/>
<dbReference type="InterPro" id="IPR039700">
    <property type="entry name" value="Ly6g6e"/>
</dbReference>
<organism evidence="2 3">
    <name type="scientific">Nomascus leucogenys</name>
    <name type="common">Northern white-cheeked gibbon</name>
    <name type="synonym">Hylobates leucogenys</name>
    <dbReference type="NCBI Taxonomy" id="61853"/>
    <lineage>
        <taxon>Eukaryota</taxon>
        <taxon>Metazoa</taxon>
        <taxon>Chordata</taxon>
        <taxon>Craniata</taxon>
        <taxon>Vertebrata</taxon>
        <taxon>Euteleostomi</taxon>
        <taxon>Mammalia</taxon>
        <taxon>Eutheria</taxon>
        <taxon>Euarchontoglires</taxon>
        <taxon>Primates</taxon>
        <taxon>Haplorrhini</taxon>
        <taxon>Catarrhini</taxon>
        <taxon>Hylobatidae</taxon>
        <taxon>Nomascus</taxon>
    </lineage>
</organism>
<dbReference type="SUPFAM" id="SSF57302">
    <property type="entry name" value="Snake toxin-like"/>
    <property type="match status" value="1"/>
</dbReference>
<proteinExistence type="predicted"/>
<reference evidence="2" key="3">
    <citation type="submission" date="2025-09" db="UniProtKB">
        <authorList>
            <consortium name="Ensembl"/>
        </authorList>
    </citation>
    <scope>IDENTIFICATION</scope>
</reference>
<feature type="chain" id="PRO_5014167174" description="UPAR/Ly6 domain-containing protein" evidence="1">
    <location>
        <begin position="19"/>
        <end position="125"/>
    </location>
</feature>
<keyword evidence="1" id="KW-0732">Signal</keyword>
<dbReference type="PANTHER" id="PTHR14569">
    <property type="entry name" value="LYMPHOCYTE ANTIGEN 6 FAMILY MEMBER G6E"/>
    <property type="match status" value="1"/>
</dbReference>
<dbReference type="InterPro" id="IPR045860">
    <property type="entry name" value="Snake_toxin-like_sf"/>
</dbReference>
<gene>
    <name evidence="2" type="primary">LOC100590211</name>
</gene>
<dbReference type="STRING" id="61853.ENSNLEP00000042732"/>
<evidence type="ECO:0000256" key="1">
    <source>
        <dbReference type="SAM" id="SignalP"/>
    </source>
</evidence>
<reference evidence="2" key="2">
    <citation type="submission" date="2025-08" db="UniProtKB">
        <authorList>
            <consortium name="Ensembl"/>
        </authorList>
    </citation>
    <scope>IDENTIFICATION</scope>
</reference>
<dbReference type="Ensembl" id="ENSNLET00000035729.1">
    <property type="protein sequence ID" value="ENSNLEP00000042732.1"/>
    <property type="gene ID" value="ENSNLEG00000027097.1"/>
</dbReference>
<dbReference type="FunCoup" id="A0A2I3HGV7">
    <property type="interactions" value="174"/>
</dbReference>
<reference evidence="2 3" key="1">
    <citation type="submission" date="2012-10" db="EMBL/GenBank/DDBJ databases">
        <authorList>
            <consortium name="Gibbon Genome Sequencing Consortium"/>
        </authorList>
    </citation>
    <scope>NUCLEOTIDE SEQUENCE [LARGE SCALE GENOMIC DNA]</scope>
</reference>
<sequence length="125" mass="13535">MGTSGIFLCVLFLCGALGLTMSPAQGRLRCYTCSFAKPCYPVPTECRDYEACGISIGTSGKSCLPRAQCPLPGYATYWLHSYTLRHPRCEQDLCNTATSPQQLTSLLASLPLLVASFTGRGHLLH</sequence>
<dbReference type="OMA" id="NIPCHTS"/>
<dbReference type="GO" id="GO:0030549">
    <property type="term" value="F:acetylcholine receptor activator activity"/>
    <property type="evidence" value="ECO:0007669"/>
    <property type="project" value="Ensembl"/>
</dbReference>
<evidence type="ECO:0000313" key="2">
    <source>
        <dbReference type="Ensembl" id="ENSNLEP00000042732.1"/>
    </source>
</evidence>
<evidence type="ECO:0000313" key="3">
    <source>
        <dbReference type="Proteomes" id="UP000001073"/>
    </source>
</evidence>
<evidence type="ECO:0008006" key="4">
    <source>
        <dbReference type="Google" id="ProtNLM"/>
    </source>
</evidence>
<keyword evidence="3" id="KW-1185">Reference proteome</keyword>
<dbReference type="EMBL" id="ADFV01069367">
    <property type="status" value="NOT_ANNOTATED_CDS"/>
    <property type="molecule type" value="Genomic_DNA"/>
</dbReference>
<dbReference type="GeneTree" id="ENSGT00390000007175"/>
<dbReference type="GO" id="GO:0045202">
    <property type="term" value="C:synapse"/>
    <property type="evidence" value="ECO:0007669"/>
    <property type="project" value="GOC"/>
</dbReference>
<dbReference type="GO" id="GO:0033130">
    <property type="term" value="F:acetylcholine receptor binding"/>
    <property type="evidence" value="ECO:0007669"/>
    <property type="project" value="Ensembl"/>
</dbReference>
<dbReference type="Proteomes" id="UP000001073">
    <property type="component" value="Chromosome 1a"/>
</dbReference>
<protein>
    <recommendedName>
        <fullName evidence="4">UPAR/Ly6 domain-containing protein</fullName>
    </recommendedName>
</protein>
<dbReference type="GO" id="GO:0002029">
    <property type="term" value="P:desensitization of G protein-coupled receptor signaling pathway"/>
    <property type="evidence" value="ECO:0007669"/>
    <property type="project" value="Ensembl"/>
</dbReference>
<dbReference type="GO" id="GO:0005886">
    <property type="term" value="C:plasma membrane"/>
    <property type="evidence" value="ECO:0007669"/>
    <property type="project" value="Ensembl"/>
</dbReference>
<dbReference type="InParanoid" id="A0A2I3HGV7"/>
<dbReference type="PANTHER" id="PTHR14569:SF0">
    <property type="entry name" value="LYMPHOCYTE ANTIGEN 6 FAMILY MEMBER G6E"/>
    <property type="match status" value="1"/>
</dbReference>
<feature type="signal peptide" evidence="1">
    <location>
        <begin position="1"/>
        <end position="18"/>
    </location>
</feature>
<dbReference type="GO" id="GO:0095500">
    <property type="term" value="P:acetylcholine receptor signaling pathway"/>
    <property type="evidence" value="ECO:0007669"/>
    <property type="project" value="Ensembl"/>
</dbReference>
<name>A0A2I3HGV7_NOMLE</name>
<accession>A0A2I3HGV7</accession>